<dbReference type="Gene3D" id="3.40.190.10">
    <property type="entry name" value="Periplasmic binding protein-like II"/>
    <property type="match status" value="2"/>
</dbReference>
<dbReference type="Pfam" id="PF00497">
    <property type="entry name" value="SBP_bac_3"/>
    <property type="match status" value="1"/>
</dbReference>
<sequence>MSFRLSLFRHFVLALCCSVPLAATAESVELRVASQLGTEPKFLIDESSGRITGICIDIMRAVERADPGLKFVGVQRWMPLVRITTELSAGLQDAACALQRTPERERKFTYLQPALYPVDFFLLARMDDPVVVNSWEDVRSLRPAPVVLVNRGFGASATLQAIPGIVVDSSTTETRLNLEKLIAGRARLYFHRGPGIARMLAHAGVTDKVRVLPTVMLHAEFHFVLGKHVAPATANRLRRVLAAMEQSGELKAIYRKWD</sequence>
<keyword evidence="1 2" id="KW-0732">Signal</keyword>
<keyword evidence="5" id="KW-1185">Reference proteome</keyword>
<dbReference type="PANTHER" id="PTHR35936">
    <property type="entry name" value="MEMBRANE-BOUND LYTIC MUREIN TRANSGLYCOSYLASE F"/>
    <property type="match status" value="1"/>
</dbReference>
<evidence type="ECO:0000313" key="4">
    <source>
        <dbReference type="EMBL" id="MYN06113.1"/>
    </source>
</evidence>
<gene>
    <name evidence="4" type="ORF">GTP77_02050</name>
</gene>
<evidence type="ECO:0000313" key="5">
    <source>
        <dbReference type="Proteomes" id="UP000450676"/>
    </source>
</evidence>
<evidence type="ECO:0000256" key="2">
    <source>
        <dbReference type="SAM" id="SignalP"/>
    </source>
</evidence>
<organism evidence="4 5">
    <name type="scientific">Pseudoduganella aquatica</name>
    <dbReference type="NCBI Taxonomy" id="2660641"/>
    <lineage>
        <taxon>Bacteria</taxon>
        <taxon>Pseudomonadati</taxon>
        <taxon>Pseudomonadota</taxon>
        <taxon>Betaproteobacteria</taxon>
        <taxon>Burkholderiales</taxon>
        <taxon>Oxalobacteraceae</taxon>
        <taxon>Telluria group</taxon>
        <taxon>Pseudoduganella</taxon>
    </lineage>
</organism>
<feature type="domain" description="Solute-binding protein family 3/N-terminal" evidence="3">
    <location>
        <begin position="29"/>
        <end position="258"/>
    </location>
</feature>
<accession>A0A7X4H8D1</accession>
<proteinExistence type="predicted"/>
<name>A0A7X4H8D1_9BURK</name>
<dbReference type="SUPFAM" id="SSF53850">
    <property type="entry name" value="Periplasmic binding protein-like II"/>
    <property type="match status" value="1"/>
</dbReference>
<comment type="caution">
    <text evidence="4">The sequence shown here is derived from an EMBL/GenBank/DDBJ whole genome shotgun (WGS) entry which is preliminary data.</text>
</comment>
<feature type="signal peptide" evidence="2">
    <location>
        <begin position="1"/>
        <end position="25"/>
    </location>
</feature>
<protein>
    <submittedName>
        <fullName evidence="4">Transporter substrate-binding domain-containing protein</fullName>
    </submittedName>
</protein>
<dbReference type="RefSeq" id="WP_161070508.1">
    <property type="nucleotide sequence ID" value="NZ_WWCU01000002.1"/>
</dbReference>
<dbReference type="EMBL" id="WWCU01000002">
    <property type="protein sequence ID" value="MYN06113.1"/>
    <property type="molecule type" value="Genomic_DNA"/>
</dbReference>
<dbReference type="SMART" id="SM00062">
    <property type="entry name" value="PBPb"/>
    <property type="match status" value="1"/>
</dbReference>
<dbReference type="InterPro" id="IPR001638">
    <property type="entry name" value="Solute-binding_3/MltF_N"/>
</dbReference>
<evidence type="ECO:0000256" key="1">
    <source>
        <dbReference type="ARBA" id="ARBA00022729"/>
    </source>
</evidence>
<dbReference type="AlphaFoldDB" id="A0A7X4H8D1"/>
<feature type="chain" id="PRO_5031172327" evidence="2">
    <location>
        <begin position="26"/>
        <end position="258"/>
    </location>
</feature>
<evidence type="ECO:0000259" key="3">
    <source>
        <dbReference type="SMART" id="SM00062"/>
    </source>
</evidence>
<dbReference type="PANTHER" id="PTHR35936:SF19">
    <property type="entry name" value="AMINO-ACID-BINDING PROTEIN YXEM-RELATED"/>
    <property type="match status" value="1"/>
</dbReference>
<reference evidence="4 5" key="1">
    <citation type="submission" date="2019-12" db="EMBL/GenBank/DDBJ databases">
        <title>Novel species isolated from a subtropical stream in China.</title>
        <authorList>
            <person name="Lu H."/>
        </authorList>
    </citation>
    <scope>NUCLEOTIDE SEQUENCE [LARGE SCALE GENOMIC DNA]</scope>
    <source>
        <strain evidence="4 5">FT127W</strain>
    </source>
</reference>
<dbReference type="Proteomes" id="UP000450676">
    <property type="component" value="Unassembled WGS sequence"/>
</dbReference>